<dbReference type="InterPro" id="IPR051217">
    <property type="entry name" value="Insect_Cuticle_Struc_Prot"/>
</dbReference>
<name>B0W880_CULQU</name>
<keyword evidence="1 2" id="KW-0193">Cuticle</keyword>
<feature type="compositionally biased region" description="Basic and acidic residues" evidence="3">
    <location>
        <begin position="142"/>
        <end position="157"/>
    </location>
</feature>
<sequence length="157" mass="18462">MIKVACILLFVAVTATSGGFHQEHHQPEHHHGEHHHHEDHHAHPKYKFEYGVKDHKTGDHKSHWEERDGDVVKGQYTLHEADGTERVVKYTADHHNGFNAVVETVGHAVHHEHHHEPQHHHVEHHPVHEHHHHEKHHQQRSGHYDHGESYSKLSRYD</sequence>
<dbReference type="GO" id="GO:0042302">
    <property type="term" value="F:structural constituent of cuticle"/>
    <property type="evidence" value="ECO:0007669"/>
    <property type="project" value="UniProtKB-UniRule"/>
</dbReference>
<dbReference type="PANTHER" id="PTHR12236:SF76">
    <property type="entry name" value="ADULT-SPECIFIC CUTICULAR PROTEIN ACP-20-LIKE PROTEIN"/>
    <property type="match status" value="1"/>
</dbReference>
<evidence type="ECO:0000313" key="7">
    <source>
        <dbReference type="Proteomes" id="UP000002320"/>
    </source>
</evidence>
<keyword evidence="4" id="KW-0732">Signal</keyword>
<gene>
    <name evidence="6" type="primary">6034623</name>
    <name evidence="5" type="ORF">CpipJ_CPIJ003022</name>
</gene>
<dbReference type="STRING" id="7176.B0W880"/>
<dbReference type="PRINTS" id="PR00947">
    <property type="entry name" value="CUTICLE"/>
</dbReference>
<organism>
    <name type="scientific">Culex quinquefasciatus</name>
    <name type="common">Southern house mosquito</name>
    <name type="synonym">Culex pungens</name>
    <dbReference type="NCBI Taxonomy" id="7176"/>
    <lineage>
        <taxon>Eukaryota</taxon>
        <taxon>Metazoa</taxon>
        <taxon>Ecdysozoa</taxon>
        <taxon>Arthropoda</taxon>
        <taxon>Hexapoda</taxon>
        <taxon>Insecta</taxon>
        <taxon>Pterygota</taxon>
        <taxon>Neoptera</taxon>
        <taxon>Endopterygota</taxon>
        <taxon>Diptera</taxon>
        <taxon>Nematocera</taxon>
        <taxon>Culicoidea</taxon>
        <taxon>Culicidae</taxon>
        <taxon>Culicinae</taxon>
        <taxon>Culicini</taxon>
        <taxon>Culex</taxon>
        <taxon>Culex</taxon>
    </lineage>
</organism>
<feature type="region of interest" description="Disordered" evidence="3">
    <location>
        <begin position="21"/>
        <end position="43"/>
    </location>
</feature>
<dbReference type="PANTHER" id="PTHR12236">
    <property type="entry name" value="STRUCTURAL CONTITUENT OF CUTICLE"/>
    <property type="match status" value="1"/>
</dbReference>
<reference evidence="6" key="2">
    <citation type="submission" date="2021-02" db="UniProtKB">
        <authorList>
            <consortium name="EnsemblMetazoa"/>
        </authorList>
    </citation>
    <scope>IDENTIFICATION</scope>
    <source>
        <strain evidence="6">JHB</strain>
    </source>
</reference>
<dbReference type="InterPro" id="IPR000618">
    <property type="entry name" value="Insect_cuticle"/>
</dbReference>
<feature type="signal peptide" evidence="4">
    <location>
        <begin position="1"/>
        <end position="18"/>
    </location>
</feature>
<dbReference type="VEuPathDB" id="VectorBase:CQUJHB001086"/>
<feature type="compositionally biased region" description="Basic residues" evidence="3">
    <location>
        <begin position="111"/>
        <end position="140"/>
    </location>
</feature>
<evidence type="ECO:0000256" key="2">
    <source>
        <dbReference type="PROSITE-ProRule" id="PRU00497"/>
    </source>
</evidence>
<dbReference type="KEGG" id="cqu:CpipJ_CPIJ003022"/>
<dbReference type="GO" id="GO:0005615">
    <property type="term" value="C:extracellular space"/>
    <property type="evidence" value="ECO:0007669"/>
    <property type="project" value="TreeGrafter"/>
</dbReference>
<dbReference type="eggNOG" id="ENOG502RWI2">
    <property type="taxonomic scope" value="Eukaryota"/>
</dbReference>
<evidence type="ECO:0000313" key="5">
    <source>
        <dbReference type="EMBL" id="EDS38705.1"/>
    </source>
</evidence>
<dbReference type="AlphaFoldDB" id="B0W880"/>
<dbReference type="Proteomes" id="UP000002320">
    <property type="component" value="Unassembled WGS sequence"/>
</dbReference>
<dbReference type="HOGENOM" id="CLU_075165_3_0_1"/>
<reference evidence="5" key="1">
    <citation type="submission" date="2007-03" db="EMBL/GenBank/DDBJ databases">
        <title>Annotation of Culex pipiens quinquefasciatus.</title>
        <authorList>
            <consortium name="The Broad Institute Genome Sequencing Platform"/>
            <person name="Atkinson P.W."/>
            <person name="Hemingway J."/>
            <person name="Christensen B.M."/>
            <person name="Higgs S."/>
            <person name="Kodira C."/>
            <person name="Hannick L."/>
            <person name="Megy K."/>
            <person name="O'Leary S."/>
            <person name="Pearson M."/>
            <person name="Haas B.J."/>
            <person name="Mauceli E."/>
            <person name="Wortman J.R."/>
            <person name="Lee N.H."/>
            <person name="Guigo R."/>
            <person name="Stanke M."/>
            <person name="Alvarado L."/>
            <person name="Amedeo P."/>
            <person name="Antoine C.H."/>
            <person name="Arensburger P."/>
            <person name="Bidwell S.L."/>
            <person name="Crawford M."/>
            <person name="Camaro F."/>
            <person name="Devon K."/>
            <person name="Engels R."/>
            <person name="Hammond M."/>
            <person name="Howarth C."/>
            <person name="Koehrsen M."/>
            <person name="Lawson D."/>
            <person name="Montgomery P."/>
            <person name="Nene V."/>
            <person name="Nusbaum C."/>
            <person name="Puiu D."/>
            <person name="Romero-Severson J."/>
            <person name="Severson D.W."/>
            <person name="Shumway M."/>
            <person name="Sisk P."/>
            <person name="Stolte C."/>
            <person name="Zeng Q."/>
            <person name="Eisenstadt E."/>
            <person name="Fraser-Liggett C."/>
            <person name="Strausberg R."/>
            <person name="Galagan J."/>
            <person name="Birren B."/>
            <person name="Collins F.H."/>
        </authorList>
    </citation>
    <scope>NUCLEOTIDE SEQUENCE [LARGE SCALE GENOMIC DNA]</scope>
    <source>
        <strain evidence="5">JHB</strain>
    </source>
</reference>
<dbReference type="GO" id="GO:0031012">
    <property type="term" value="C:extracellular matrix"/>
    <property type="evidence" value="ECO:0007669"/>
    <property type="project" value="TreeGrafter"/>
</dbReference>
<dbReference type="InterPro" id="IPR031311">
    <property type="entry name" value="CHIT_BIND_RR_consensus"/>
</dbReference>
<dbReference type="EMBL" id="DS231857">
    <property type="protein sequence ID" value="EDS38705.1"/>
    <property type="molecule type" value="Genomic_DNA"/>
</dbReference>
<accession>B0W880</accession>
<dbReference type="PROSITE" id="PS51155">
    <property type="entry name" value="CHIT_BIND_RR_2"/>
    <property type="match status" value="1"/>
</dbReference>
<dbReference type="OMA" id="HYENHAH"/>
<dbReference type="EnsemblMetazoa" id="CPIJ003022-RA">
    <property type="protein sequence ID" value="CPIJ003022-PA"/>
    <property type="gene ID" value="CPIJ003022"/>
</dbReference>
<evidence type="ECO:0000256" key="4">
    <source>
        <dbReference type="SAM" id="SignalP"/>
    </source>
</evidence>
<proteinExistence type="predicted"/>
<evidence type="ECO:0000256" key="1">
    <source>
        <dbReference type="ARBA" id="ARBA00022460"/>
    </source>
</evidence>
<evidence type="ECO:0000313" key="6">
    <source>
        <dbReference type="EnsemblMetazoa" id="CPIJ003022-PA"/>
    </source>
</evidence>
<dbReference type="Pfam" id="PF00379">
    <property type="entry name" value="Chitin_bind_4"/>
    <property type="match status" value="1"/>
</dbReference>
<evidence type="ECO:0000256" key="3">
    <source>
        <dbReference type="SAM" id="MobiDB-lite"/>
    </source>
</evidence>
<dbReference type="InParanoid" id="B0W880"/>
<keyword evidence="7" id="KW-1185">Reference proteome</keyword>
<dbReference type="PROSITE" id="PS00233">
    <property type="entry name" value="CHIT_BIND_RR_1"/>
    <property type="match status" value="1"/>
</dbReference>
<dbReference type="VEuPathDB" id="VectorBase:CPIJ003022"/>
<feature type="chain" id="PRO_5011407591" evidence="4">
    <location>
        <begin position="19"/>
        <end position="157"/>
    </location>
</feature>
<protein>
    <submittedName>
        <fullName evidence="5">Adult cuticle protein</fullName>
    </submittedName>
</protein>
<feature type="region of interest" description="Disordered" evidence="3">
    <location>
        <begin position="111"/>
        <end position="157"/>
    </location>
</feature>
<dbReference type="OrthoDB" id="6382835at2759"/>